<dbReference type="EMBL" id="CM046395">
    <property type="protein sequence ID" value="KAI8543098.1"/>
    <property type="molecule type" value="Genomic_DNA"/>
</dbReference>
<organism evidence="1 2">
    <name type="scientific">Rhododendron molle</name>
    <name type="common">Chinese azalea</name>
    <name type="synonym">Azalea mollis</name>
    <dbReference type="NCBI Taxonomy" id="49168"/>
    <lineage>
        <taxon>Eukaryota</taxon>
        <taxon>Viridiplantae</taxon>
        <taxon>Streptophyta</taxon>
        <taxon>Embryophyta</taxon>
        <taxon>Tracheophyta</taxon>
        <taxon>Spermatophyta</taxon>
        <taxon>Magnoliopsida</taxon>
        <taxon>eudicotyledons</taxon>
        <taxon>Gunneridae</taxon>
        <taxon>Pentapetalae</taxon>
        <taxon>asterids</taxon>
        <taxon>Ericales</taxon>
        <taxon>Ericaceae</taxon>
        <taxon>Ericoideae</taxon>
        <taxon>Rhodoreae</taxon>
        <taxon>Rhododendron</taxon>
    </lineage>
</organism>
<gene>
    <name evidence="1" type="ORF">RHMOL_Rhmol08G0191800</name>
</gene>
<comment type="caution">
    <text evidence="1">The sequence shown here is derived from an EMBL/GenBank/DDBJ whole genome shotgun (WGS) entry which is preliminary data.</text>
</comment>
<evidence type="ECO:0000313" key="1">
    <source>
        <dbReference type="EMBL" id="KAI8543098.1"/>
    </source>
</evidence>
<keyword evidence="2" id="KW-1185">Reference proteome</keyword>
<reference evidence="1" key="1">
    <citation type="submission" date="2022-02" db="EMBL/GenBank/DDBJ databases">
        <title>Plant Genome Project.</title>
        <authorList>
            <person name="Zhang R.-G."/>
        </authorList>
    </citation>
    <scope>NUCLEOTIDE SEQUENCE</scope>
    <source>
        <strain evidence="1">AT1</strain>
    </source>
</reference>
<proteinExistence type="predicted"/>
<dbReference type="Proteomes" id="UP001062846">
    <property type="component" value="Chromosome 8"/>
</dbReference>
<accession>A0ACC0MS26</accession>
<sequence>MPFGFDLGAWFRSKTVYHTEQVHNKVLTLLAIMLEFGALIWYSLSYIPFARSMVSKVVVACFDTEF</sequence>
<protein>
    <submittedName>
        <fullName evidence="1">Uncharacterized protein</fullName>
    </submittedName>
</protein>
<evidence type="ECO:0000313" key="2">
    <source>
        <dbReference type="Proteomes" id="UP001062846"/>
    </source>
</evidence>
<name>A0ACC0MS26_RHOML</name>